<dbReference type="FunFam" id="3.30.160.60:FF:000624">
    <property type="entry name" value="zinc finger protein 697"/>
    <property type="match status" value="1"/>
</dbReference>
<feature type="domain" description="Beta/gamma crystallin 'Greek key'" evidence="13">
    <location>
        <begin position="2150"/>
        <end position="2192"/>
    </location>
</feature>
<feature type="domain" description="Beta/gamma crystallin 'Greek key'" evidence="13">
    <location>
        <begin position="1961"/>
        <end position="2003"/>
    </location>
</feature>
<dbReference type="SUPFAM" id="SSF57667">
    <property type="entry name" value="beta-beta-alpha zinc fingers"/>
    <property type="match status" value="2"/>
</dbReference>
<feature type="domain" description="Beta/gamma crystallin 'Greek key'" evidence="13">
    <location>
        <begin position="1871"/>
        <end position="1914"/>
    </location>
</feature>
<feature type="compositionally biased region" description="Low complexity" evidence="11">
    <location>
        <begin position="335"/>
        <end position="354"/>
    </location>
</feature>
<dbReference type="SUPFAM" id="SSF49695">
    <property type="entry name" value="gamma-Crystallin-like"/>
    <property type="match status" value="3"/>
</dbReference>
<dbReference type="FunFam" id="3.30.160.60:FF:000446">
    <property type="entry name" value="Zinc finger protein"/>
    <property type="match status" value="1"/>
</dbReference>
<feature type="compositionally biased region" description="Basic and acidic residues" evidence="11">
    <location>
        <begin position="581"/>
        <end position="591"/>
    </location>
</feature>
<feature type="domain" description="C2H2-type" evidence="12">
    <location>
        <begin position="368"/>
        <end position="395"/>
    </location>
</feature>
<keyword evidence="9" id="KW-0539">Nucleus</keyword>
<feature type="region of interest" description="Disordered" evidence="11">
    <location>
        <begin position="1420"/>
        <end position="1450"/>
    </location>
</feature>
<keyword evidence="6" id="KW-0677">Repeat</keyword>
<feature type="compositionally biased region" description="Basic and acidic residues" evidence="11">
    <location>
        <begin position="1226"/>
        <end position="1239"/>
    </location>
</feature>
<evidence type="ECO:0000256" key="7">
    <source>
        <dbReference type="ARBA" id="ARBA00022771"/>
    </source>
</evidence>
<feature type="region of interest" description="Disordered" evidence="11">
    <location>
        <begin position="1040"/>
        <end position="1061"/>
    </location>
</feature>
<evidence type="ECO:0000256" key="9">
    <source>
        <dbReference type="ARBA" id="ARBA00023242"/>
    </source>
</evidence>
<evidence type="ECO:0000256" key="10">
    <source>
        <dbReference type="PROSITE-ProRule" id="PRU00042"/>
    </source>
</evidence>
<feature type="region of interest" description="Disordered" evidence="11">
    <location>
        <begin position="581"/>
        <end position="613"/>
    </location>
</feature>
<comment type="caution">
    <text evidence="14">The sequence shown here is derived from an EMBL/GenBank/DDBJ whole genome shotgun (WGS) entry which is preliminary data.</text>
</comment>
<feature type="compositionally biased region" description="Basic and acidic residues" evidence="11">
    <location>
        <begin position="1000"/>
        <end position="1013"/>
    </location>
</feature>
<dbReference type="OrthoDB" id="8823304at2759"/>
<dbReference type="EMBL" id="JAGFMF010012145">
    <property type="protein sequence ID" value="KAG8506723.1"/>
    <property type="molecule type" value="Genomic_DNA"/>
</dbReference>
<dbReference type="SMART" id="SM00247">
    <property type="entry name" value="XTALbg"/>
    <property type="match status" value="6"/>
</dbReference>
<dbReference type="Pfam" id="PF00096">
    <property type="entry name" value="zf-C2H2"/>
    <property type="match status" value="3"/>
</dbReference>
<dbReference type="InterPro" id="IPR001064">
    <property type="entry name" value="Beta/gamma_crystallin"/>
</dbReference>
<keyword evidence="15" id="KW-1185">Reference proteome</keyword>
<organism evidence="14 15">
    <name type="scientific">Galemys pyrenaicus</name>
    <name type="common">Iberian desman</name>
    <name type="synonym">Pyrenean desman</name>
    <dbReference type="NCBI Taxonomy" id="202257"/>
    <lineage>
        <taxon>Eukaryota</taxon>
        <taxon>Metazoa</taxon>
        <taxon>Chordata</taxon>
        <taxon>Craniata</taxon>
        <taxon>Vertebrata</taxon>
        <taxon>Euteleostomi</taxon>
        <taxon>Mammalia</taxon>
        <taxon>Eutheria</taxon>
        <taxon>Laurasiatheria</taxon>
        <taxon>Eulipotyphla</taxon>
        <taxon>Talpidae</taxon>
        <taxon>Galemys</taxon>
    </lineage>
</organism>
<dbReference type="Pfam" id="PF00030">
    <property type="entry name" value="Crystall"/>
    <property type="match status" value="6"/>
</dbReference>
<dbReference type="GO" id="GO:0005212">
    <property type="term" value="F:structural constituent of eye lens"/>
    <property type="evidence" value="ECO:0007669"/>
    <property type="project" value="UniProtKB-KW"/>
</dbReference>
<evidence type="ECO:0000256" key="1">
    <source>
        <dbReference type="ARBA" id="ARBA00003689"/>
    </source>
</evidence>
<feature type="domain" description="C2H2-type" evidence="12">
    <location>
        <begin position="396"/>
        <end position="423"/>
    </location>
</feature>
<dbReference type="PROSITE" id="PS00028">
    <property type="entry name" value="ZINC_FINGER_C2H2_1"/>
    <property type="match status" value="4"/>
</dbReference>
<feature type="region of interest" description="Disordered" evidence="11">
    <location>
        <begin position="1163"/>
        <end position="1198"/>
    </location>
</feature>
<evidence type="ECO:0000313" key="14">
    <source>
        <dbReference type="EMBL" id="KAG8506723.1"/>
    </source>
</evidence>
<feature type="region of interest" description="Disordered" evidence="11">
    <location>
        <begin position="1216"/>
        <end position="1321"/>
    </location>
</feature>
<feature type="compositionally biased region" description="Polar residues" evidence="11">
    <location>
        <begin position="307"/>
        <end position="319"/>
    </location>
</feature>
<feature type="compositionally biased region" description="Polar residues" evidence="11">
    <location>
        <begin position="602"/>
        <end position="611"/>
    </location>
</feature>
<sequence length="2508" mass="270622">MSPSQHYQRAVVTMAAFSDVITDQLCLSWVPTPRRTSSPRALPCASPAWPSGPPETAAASFTLEASEASLRCRPAASVLVPPGSCHSVGMKGEPAPELGCCHKTKAPGSTGGSLTPSQDLKFSPGDQGRDLYLCTLRPAHLGMAPQHLRQDVLSTKRQSPGLPASSTEDEKLRAKYPPSRDKTGSQPETVGEGAPCPSVAPHKSSSPTTRQKRKSLSPRPFCSCLPPTPVGKDLQFHFRSLCPACPLLLPPPYLLAYGALPSAQGSPLLMLPQDASFPTTAVPSLLRRVNEPGHHNAQEGTLPPQAGASQASGHTQAQNPGPGVARTYSAGSQRAGGVAAARRPPPGTRAGTTALPYPLKKENGRILYECNVCGKDFGQLSNLKVHLRVHSGERPFQCALCQKSFTQFAHLQKHQLVHTGERPHKCQMCNKCFSSSSNLKTHLRLHSGARPFQCSVCPSRFTQHVHLKLHHRLHTAQPRRLAHTHLPLASLACLARWHQGALDLVAVPPERQMGWNVDKVKAGRRRRFSVNERIRELSGAPTPRIPGLALTMAERRESLGARLVRRLSRLGVWRERIGKRTPETKDRDRPWGGRSCPDLAQGQGSTSNVSLKAQAKSRSDWDLLAGSRGSWLWKRLRHSSGGPSQPLGRLQRPAVGSASDLASYASSGLENPGLAVASAEPAGDGCPLCLLPAPGRLEEASLSTRLQPPTAAAPEVPLRPEPETSGDLEVTLPLPACFPTEEGTKGEPVTPGLTLPVPAQALRKPPSARWTRYHIAVTLQERTQAPGEEGEEPKPAQPAPHTCGPEESRGWQEPPQGPRPITGYSADTPQEPGPRAPPHQGSTAQRQELQAGGRTPGSPRSQTPYLVSLLPGTVCRELDHSEPRTPWDRSLGPNMEEAGGPPARAEARVVSATLMWRQRPPGQEETRHQFHKVSLVSAARMEGDREDLYSYRREELNGFDVWEEETVNHQAPRHGHGHGPGPGTFESHGPIYSKKYTPPAKEKRPAGRPKEAADQGAGGAQDPRAQTLSLGATAKTELSVPLHGPREPSPHPGVSLLSGGRREVRQVTRTVRTTTVVGGRVDRRVSSSVSVGAASGEALPRGRNSVRTLVVSPGAEAGAGAKAGAEALPCRSQVQIVVVSPRAEASPSRSQALELLSSLVPAERGSPASRLPRPAAAVQRSPGPGQLAETGAAEPKDRPVPASVWILEGGLPHGDQVVLTASPGRDQGRSLDARAHEAPRVQGGPSSSQLPHHTSPGHIPVPSSPRLQNRNSSLDAVPLPQQPVGPTHPRAQLTVEPRGLQTLPSTRREGPTDAPATTILPTVKTELVTVPEQPLTPSSIRKKAVSSLRDLSDPSSPQNKVFQNSENVSIVSPTQKEIVQGPADLTPTQKEVVQGPAVLPALSFSMDEVALSPEGTSATVLRGAEGSPGSQLVPDSPGGKMLPESSREKEETILTPALEISLDTLPDALTASPPKPTKVVQCPEGNPSIPQEVLQDVEGSPATSLTKEKTVQDLPAPVSPSPKQDKVVQGSEGSPISSPIQKEDVQGPALLPAPSPVDKMSSSTGDHCAPELMGIETNLGSPLVPDPTEGKTLAEPSAEEEEVALTTDLEMFLETLRSMETPEILRTHRLPRAPRSSYLAMYATLPAIEEDQTGPWVLGPGPQEVPALEEKEEEEGEEKEEEIENPYLSDEEKLEHKQEKTAPSLPWESRSARAPQASCSPLEMLKKHVAGTKGSHPELGLEWQASRPTSRLGGSLLFGGLMPVAKENSALEPLGTKLSALPPHKAPGLKKAPGQLPLLCNDRPPAEKPECSQPQEGWSPALKAQSKLNTRPGKMVLFSEPGCRGSSREVWEDVADASAWARVASIRVVRGCWILCEKPEFQGQKLVLPEGDVELGASGSAWSTQGIGSLRRAVRDYATPQITLYSEEGLKGEQVKLFEALENPQCLEGALQVASATVSAGLWLLYPKPFFEGTPCILEPGEYPTSEVWGIPDPSMGSLKPMRLGCPSVEKPGEPKAVVYESPGFQGCSWEVSRDIYNLQQPEDSQSPHLDSVGSLRVLGGCWVGYEKEGFRGHQYLLEEGEYADWSHWGGYDEVLTSLRVIRTDFGDPAVVLFEGMDFEGHHVEVSEALPDVELAQHGPYTQAIHVLSGVWVAYQEVGFSGEQYVLEKGVYRNCDDWGAGNSALASLQPVLQVGEHNLHFVSKIQLFNGPDFLGEHISFEDDQASLPLSFQPQSCRVHGGSWILFDEKNFEGDQHILSEGEFPTLTAMGCLTSTVLGSLRKVPLHFSEPSIFLYGLECFEGKEIELHGEARSLQAEGFNDHVLSVRIKGGSWVLCEHSDFRGRQWLVGSCEITNWLTYSGTQRVGSLYPIKQRRVYFRLWNAALGGFLAVPDHVEDMKAGRVVVSEPQAGGSCIWYYEDGLLKNQMAPTMSLQVIGPPSTGSKVVLWAESRLPRQTWSINELGHICSQMFEGQILDVKGGRGYDRDHAVLWELAKDRESQIWTVHVL</sequence>
<feature type="region of interest" description="Disordered" evidence="11">
    <location>
        <begin position="1338"/>
        <end position="1361"/>
    </location>
</feature>
<proteinExistence type="inferred from homology"/>
<feature type="compositionally biased region" description="Polar residues" evidence="11">
    <location>
        <begin position="1531"/>
        <end position="1540"/>
    </location>
</feature>
<feature type="region of interest" description="Disordered" evidence="11">
    <location>
        <begin position="292"/>
        <end position="356"/>
    </location>
</feature>
<feature type="domain" description="Beta/gamma crystallin 'Greek key'" evidence="13">
    <location>
        <begin position="2241"/>
        <end position="2284"/>
    </location>
</feature>
<evidence type="ECO:0000256" key="8">
    <source>
        <dbReference type="ARBA" id="ARBA00022833"/>
    </source>
</evidence>
<feature type="domain" description="Beta/gamma crystallin 'Greek key'" evidence="13">
    <location>
        <begin position="1833"/>
        <end position="1870"/>
    </location>
</feature>
<dbReference type="GO" id="GO:0005634">
    <property type="term" value="C:nucleus"/>
    <property type="evidence" value="ECO:0007669"/>
    <property type="project" value="UniProtKB-SubCell"/>
</dbReference>
<feature type="compositionally biased region" description="Low complexity" evidence="11">
    <location>
        <begin position="1346"/>
        <end position="1357"/>
    </location>
</feature>
<dbReference type="SMART" id="SM00355">
    <property type="entry name" value="ZnF_C2H2"/>
    <property type="match status" value="4"/>
</dbReference>
<feature type="domain" description="Beta/gamma crystallin 'Greek key'" evidence="13">
    <location>
        <begin position="2331"/>
        <end position="2372"/>
    </location>
</feature>
<comment type="subcellular location">
    <subcellularLocation>
        <location evidence="2">Nucleus</location>
    </subcellularLocation>
</comment>
<dbReference type="InterPro" id="IPR036236">
    <property type="entry name" value="Znf_C2H2_sf"/>
</dbReference>
<dbReference type="FunFam" id="3.30.160.60:FF:001498">
    <property type="entry name" value="Zinc finger protein 404"/>
    <property type="match status" value="1"/>
</dbReference>
<feature type="domain" description="Beta/gamma crystallin 'Greek key'" evidence="13">
    <location>
        <begin position="2061"/>
        <end position="2103"/>
    </location>
</feature>
<evidence type="ECO:0000313" key="15">
    <source>
        <dbReference type="Proteomes" id="UP000700334"/>
    </source>
</evidence>
<feature type="region of interest" description="Disordered" evidence="11">
    <location>
        <begin position="1464"/>
        <end position="1549"/>
    </location>
</feature>
<dbReference type="SUPFAM" id="SSF50370">
    <property type="entry name" value="Ricin B-like lectins"/>
    <property type="match status" value="1"/>
</dbReference>
<feature type="region of interest" description="Disordered" evidence="11">
    <location>
        <begin position="968"/>
        <end position="1023"/>
    </location>
</feature>
<dbReference type="InterPro" id="IPR013087">
    <property type="entry name" value="Znf_C2H2_type"/>
</dbReference>
<dbReference type="PANTHER" id="PTHR11818">
    <property type="entry name" value="BETA/GAMMA CRYSTALLIN"/>
    <property type="match status" value="1"/>
</dbReference>
<feature type="region of interest" description="Disordered" evidence="11">
    <location>
        <begin position="783"/>
        <end position="865"/>
    </location>
</feature>
<dbReference type="Proteomes" id="UP000700334">
    <property type="component" value="Unassembled WGS sequence"/>
</dbReference>
<feature type="domain" description="C2H2-type" evidence="12">
    <location>
        <begin position="452"/>
        <end position="479"/>
    </location>
</feature>
<dbReference type="PANTHER" id="PTHR11818:SF50">
    <property type="entry name" value="BETA_GAMMA CRYSTALLIN DOMAIN-CONTAINING PROTEIN 2"/>
    <property type="match status" value="1"/>
</dbReference>
<evidence type="ECO:0000256" key="2">
    <source>
        <dbReference type="ARBA" id="ARBA00004123"/>
    </source>
</evidence>
<reference evidence="14" key="1">
    <citation type="journal article" date="2021" name="Evol. Appl.">
        <title>The genome of the Pyrenean desman and the effects of bottlenecks and inbreeding on the genomic landscape of an endangered species.</title>
        <authorList>
            <person name="Escoda L."/>
            <person name="Castresana J."/>
        </authorList>
    </citation>
    <scope>NUCLEOTIDE SEQUENCE</scope>
    <source>
        <strain evidence="14">IBE-C5619</strain>
    </source>
</reference>
<feature type="compositionally biased region" description="Basic and acidic residues" evidence="11">
    <location>
        <begin position="878"/>
        <end position="887"/>
    </location>
</feature>
<evidence type="ECO:0000256" key="11">
    <source>
        <dbReference type="SAM" id="MobiDB-lite"/>
    </source>
</evidence>
<feature type="region of interest" description="Disordered" evidence="11">
    <location>
        <begin position="705"/>
        <end position="729"/>
    </location>
</feature>
<feature type="compositionally biased region" description="Polar residues" evidence="11">
    <location>
        <begin position="1265"/>
        <end position="1274"/>
    </location>
</feature>
<evidence type="ECO:0000256" key="5">
    <source>
        <dbReference type="ARBA" id="ARBA00022723"/>
    </source>
</evidence>
<feature type="region of interest" description="Disordered" evidence="11">
    <location>
        <begin position="1652"/>
        <end position="1720"/>
    </location>
</feature>
<feature type="compositionally biased region" description="Basic and acidic residues" evidence="11">
    <location>
        <begin position="1690"/>
        <end position="1700"/>
    </location>
</feature>
<evidence type="ECO:0000256" key="3">
    <source>
        <dbReference type="ARBA" id="ARBA00009646"/>
    </source>
</evidence>
<evidence type="ECO:0000259" key="13">
    <source>
        <dbReference type="PROSITE" id="PS50915"/>
    </source>
</evidence>
<dbReference type="InterPro" id="IPR035992">
    <property type="entry name" value="Ricin_B-like_lectins"/>
</dbReference>
<dbReference type="Gene3D" id="2.80.10.50">
    <property type="match status" value="1"/>
</dbReference>
<feature type="compositionally biased region" description="Basic and acidic residues" evidence="11">
    <location>
        <begin position="168"/>
        <end position="183"/>
    </location>
</feature>
<feature type="compositionally biased region" description="Low complexity" evidence="11">
    <location>
        <begin position="1166"/>
        <end position="1177"/>
    </location>
</feature>
<accession>A0A8J6DHY5</accession>
<comment type="function">
    <text evidence="1">Crystallins are the dominant structural components of the vertebrate eye lens.</text>
</comment>
<comment type="similarity">
    <text evidence="3">Belongs to the beta/gamma-crystallin family.</text>
</comment>
<evidence type="ECO:0000256" key="4">
    <source>
        <dbReference type="ARBA" id="ARBA00022613"/>
    </source>
</evidence>
<keyword evidence="8" id="KW-0862">Zinc</keyword>
<feature type="domain" description="C2H2-type" evidence="12">
    <location>
        <begin position="424"/>
        <end position="451"/>
    </location>
</feature>
<feature type="region of interest" description="Disordered" evidence="11">
    <location>
        <begin position="153"/>
        <end position="222"/>
    </location>
</feature>
<dbReference type="Gene3D" id="3.30.160.60">
    <property type="entry name" value="Classic Zinc Finger"/>
    <property type="match status" value="4"/>
</dbReference>
<gene>
    <name evidence="14" type="ORF">J0S82_005121</name>
</gene>
<dbReference type="FunFam" id="3.30.160.60:FF:001272">
    <property type="entry name" value="Zinc finger protein 683"/>
    <property type="match status" value="1"/>
</dbReference>
<evidence type="ECO:0000256" key="6">
    <source>
        <dbReference type="ARBA" id="ARBA00022737"/>
    </source>
</evidence>
<dbReference type="PROSITE" id="PS50231">
    <property type="entry name" value="RICIN_B_LECTIN"/>
    <property type="match status" value="1"/>
</dbReference>
<evidence type="ECO:0000259" key="12">
    <source>
        <dbReference type="PROSITE" id="PS50157"/>
    </source>
</evidence>
<keyword evidence="5" id="KW-0479">Metal-binding</keyword>
<feature type="domain" description="Beta/gamma crystallin 'Greek key'" evidence="13">
    <location>
        <begin position="2015"/>
        <end position="2060"/>
    </location>
</feature>
<feature type="compositionally biased region" description="Acidic residues" evidence="11">
    <location>
        <begin position="1670"/>
        <end position="1684"/>
    </location>
</feature>
<keyword evidence="7 10" id="KW-0863">Zinc-finger</keyword>
<dbReference type="PROSITE" id="PS50157">
    <property type="entry name" value="ZINC_FINGER_C2H2_2"/>
    <property type="match status" value="4"/>
</dbReference>
<dbReference type="PROSITE" id="PS50915">
    <property type="entry name" value="CRYSTALLIN_BETA_GAMMA"/>
    <property type="match status" value="8"/>
</dbReference>
<dbReference type="GO" id="GO:0008270">
    <property type="term" value="F:zinc ion binding"/>
    <property type="evidence" value="ECO:0007669"/>
    <property type="project" value="UniProtKB-KW"/>
</dbReference>
<dbReference type="InterPro" id="IPR050252">
    <property type="entry name" value="Beta/Gamma-Crystallin"/>
</dbReference>
<name>A0A8J6DHY5_GALPY</name>
<dbReference type="PRINTS" id="PR01367">
    <property type="entry name" value="BGCRYSTALLIN"/>
</dbReference>
<dbReference type="InterPro" id="IPR011024">
    <property type="entry name" value="G_crystallin-like"/>
</dbReference>
<protein>
    <submittedName>
        <fullName evidence="14">Beta/gamma crystallin domain-containing protein 2</fullName>
    </submittedName>
</protein>
<feature type="region of interest" description="Disordered" evidence="11">
    <location>
        <begin position="878"/>
        <end position="901"/>
    </location>
</feature>
<dbReference type="Gene3D" id="2.60.20.10">
    <property type="entry name" value="Crystallins"/>
    <property type="match status" value="6"/>
</dbReference>
<keyword evidence="4" id="KW-0273">Eye lens protein</keyword>
<dbReference type="CDD" id="cd23465">
    <property type="entry name" value="beta-trefoil_Ricin_CRYBG2"/>
    <property type="match status" value="1"/>
</dbReference>